<dbReference type="Pfam" id="PF18941">
    <property type="entry name" value="DUF5688"/>
    <property type="match status" value="1"/>
</dbReference>
<name>A0A084JME9_9FIRM</name>
<dbReference type="EMBL" id="JPME01000013">
    <property type="protein sequence ID" value="KEZ90133.1"/>
    <property type="molecule type" value="Genomic_DNA"/>
</dbReference>
<protein>
    <submittedName>
        <fullName evidence="1">Uncharacterized protein</fullName>
    </submittedName>
</protein>
<comment type="caution">
    <text evidence="1">The sequence shown here is derived from an EMBL/GenBank/DDBJ whole genome shotgun (WGS) entry which is preliminary data.</text>
</comment>
<evidence type="ECO:0000313" key="1">
    <source>
        <dbReference type="EMBL" id="KEZ90133.1"/>
    </source>
</evidence>
<organism evidence="1 2">
    <name type="scientific">Lacrimispora celerecrescens</name>
    <dbReference type="NCBI Taxonomy" id="29354"/>
    <lineage>
        <taxon>Bacteria</taxon>
        <taxon>Bacillati</taxon>
        <taxon>Bacillota</taxon>
        <taxon>Clostridia</taxon>
        <taxon>Lachnospirales</taxon>
        <taxon>Lachnospiraceae</taxon>
        <taxon>Lacrimispora</taxon>
    </lineage>
</organism>
<dbReference type="Proteomes" id="UP000028525">
    <property type="component" value="Unassembled WGS sequence"/>
</dbReference>
<dbReference type="AlphaFoldDB" id="A0A084JME9"/>
<evidence type="ECO:0000313" key="2">
    <source>
        <dbReference type="Proteomes" id="UP000028525"/>
    </source>
</evidence>
<accession>A0A084JME9</accession>
<gene>
    <name evidence="1" type="ORF">IO98_11660</name>
</gene>
<dbReference type="OrthoDB" id="1655031at2"/>
<dbReference type="InterPro" id="IPR043743">
    <property type="entry name" value="DUF5688"/>
</dbReference>
<dbReference type="STRING" id="29354.IO98_11660"/>
<proteinExistence type="predicted"/>
<dbReference type="RefSeq" id="WP_038281093.1">
    <property type="nucleotide sequence ID" value="NZ_JPME01000013.1"/>
</dbReference>
<reference evidence="1 2" key="1">
    <citation type="submission" date="2014-07" db="EMBL/GenBank/DDBJ databases">
        <title>Draft genome of Clostridium celerecrescens 152B isolated from sediments associated with methane hydrate from Krishna Godavari basin.</title>
        <authorList>
            <person name="Honkalas V.S."/>
            <person name="Dabir A.P."/>
            <person name="Arora P."/>
            <person name="Dhakephalkar P.K."/>
        </authorList>
    </citation>
    <scope>NUCLEOTIDE SEQUENCE [LARGE SCALE GENOMIC DNA]</scope>
    <source>
        <strain evidence="1 2">152B</strain>
    </source>
</reference>
<sequence>MVYETFLETIKHSLKEKLGPEFTLTLQPITKNNGLILHGLCIGKANERAAPTIYLNHFYESYQKGRPFHAILDDILSLYQSSPLPAELPIEEFLSQEQIMEKVIFRLINEPANRELLKEVPHISYPELDLSITFYLSVQKDEDSLLTALIYNRHQKAWNRSTEELYQAAKSNTPRLFPARIRSLPEAIKDIVKKSSEHGVNEDSLEEIFDTTPLSPPMYVLSNSSGINGAGCLLYEGIIKDFASCSGSDLIILPSSIHEVLIIPYSKDISFDELAETVFSINQEEVPEEDRLSNHIYFYSRSSSKLSIAFTSSAPIGTKNP</sequence>
<keyword evidence="2" id="KW-1185">Reference proteome</keyword>